<dbReference type="PROSITE" id="PS51835">
    <property type="entry name" value="DENN_C9ORF72"/>
    <property type="match status" value="1"/>
</dbReference>
<keyword evidence="2" id="KW-1185">Reference proteome</keyword>
<dbReference type="PANTHER" id="PTHR31855">
    <property type="entry name" value="GUANINE NUCLEOTIDE EXCHANGE C9ORF72"/>
    <property type="match status" value="1"/>
</dbReference>
<sequence length="465" mass="52284">MLEAVLLSSWSHIIGPGLLAFWTPECTVNARRFSQSDIGLHRDGLQPNISKSTTLSSSLPNSVPKSWYKRDRKKSKNTHNDSSVNSLLNNLKLTFPNSNDCREESKEVDPQLLHCVGQILHGELQQVHPLPLQNDIFSRLLITPNNKIIHSTCFKQHQSAEEWWQDGTPVSLAVVFKNDKDLASLWPILTMTDVRMTKIVKLVKEKGPLIDHLDYIGDMLNDFYHTLLSLKPFIGPSDVNFCDEQDIDSATGASLKSLTQRAIMSHLQTCGHTVVVGTSESSIKKMILHLKFLLNSQEKICSLITTSGKLCAYYSGLYVQGILKSAQDQSDLLNSKSRFTLIDVASDIVWQSCGLSSAHSSLQPVRGVGKFVPELMEEISLLTHDKAKQEHHLLGFRRHLHLKAMVVIKMVEKLRKESTYIQRIPWNTILGLEDPEDIQIVLSTAEKMKPGILNLISPHFPRKCS</sequence>
<name>A0ABM1BEM9_LIMPO</name>
<protein>
    <submittedName>
        <fullName evidence="3">Uncharacterized protein LOC106464832 isoform X1</fullName>
    </submittedName>
</protein>
<evidence type="ECO:0000313" key="2">
    <source>
        <dbReference type="Proteomes" id="UP000694941"/>
    </source>
</evidence>
<organism evidence="2 3">
    <name type="scientific">Limulus polyphemus</name>
    <name type="common">Atlantic horseshoe crab</name>
    <dbReference type="NCBI Taxonomy" id="6850"/>
    <lineage>
        <taxon>Eukaryota</taxon>
        <taxon>Metazoa</taxon>
        <taxon>Ecdysozoa</taxon>
        <taxon>Arthropoda</taxon>
        <taxon>Chelicerata</taxon>
        <taxon>Merostomata</taxon>
        <taxon>Xiphosura</taxon>
        <taxon>Limulidae</taxon>
        <taxon>Limulus</taxon>
    </lineage>
</organism>
<gene>
    <name evidence="3" type="primary">LOC106464832</name>
</gene>
<dbReference type="Pfam" id="PF15019">
    <property type="entry name" value="C9orf72-like"/>
    <property type="match status" value="1"/>
</dbReference>
<dbReference type="Proteomes" id="UP000694941">
    <property type="component" value="Unplaced"/>
</dbReference>
<evidence type="ECO:0000313" key="3">
    <source>
        <dbReference type="RefSeq" id="XP_013780442.1"/>
    </source>
</evidence>
<feature type="region of interest" description="Disordered" evidence="1">
    <location>
        <begin position="49"/>
        <end position="84"/>
    </location>
</feature>
<feature type="compositionally biased region" description="Polar residues" evidence="1">
    <location>
        <begin position="49"/>
        <end position="64"/>
    </location>
</feature>
<accession>A0ABM1BEM9</accession>
<reference evidence="3" key="1">
    <citation type="submission" date="2025-08" db="UniProtKB">
        <authorList>
            <consortium name="RefSeq"/>
        </authorList>
    </citation>
    <scope>IDENTIFICATION</scope>
    <source>
        <tissue evidence="3">Muscle</tissue>
    </source>
</reference>
<evidence type="ECO:0000256" key="1">
    <source>
        <dbReference type="SAM" id="MobiDB-lite"/>
    </source>
</evidence>
<dbReference type="PANTHER" id="PTHR31855:SF2">
    <property type="entry name" value="GUANINE NUCLEOTIDE EXCHANGE FACTOR C9ORF72"/>
    <property type="match status" value="1"/>
</dbReference>
<proteinExistence type="predicted"/>
<dbReference type="GeneID" id="106464832"/>
<dbReference type="RefSeq" id="XP_013780442.1">
    <property type="nucleotide sequence ID" value="XM_013924988.2"/>
</dbReference>
<dbReference type="InterPro" id="IPR027819">
    <property type="entry name" value="C9orf72"/>
</dbReference>